<accession>A0A8X6VTH4</accession>
<name>A0A8X6VTH4_TRICX</name>
<keyword evidence="2" id="KW-1185">Reference proteome</keyword>
<reference evidence="1" key="1">
    <citation type="submission" date="2020-08" db="EMBL/GenBank/DDBJ databases">
        <title>Multicomponent nature underlies the extraordinary mechanical properties of spider dragline silk.</title>
        <authorList>
            <person name="Kono N."/>
            <person name="Nakamura H."/>
            <person name="Mori M."/>
            <person name="Yoshida Y."/>
            <person name="Ohtoshi R."/>
            <person name="Malay A.D."/>
            <person name="Moran D.A.P."/>
            <person name="Tomita M."/>
            <person name="Numata K."/>
            <person name="Arakawa K."/>
        </authorList>
    </citation>
    <scope>NUCLEOTIDE SEQUENCE</scope>
</reference>
<dbReference type="AlphaFoldDB" id="A0A8X6VTH4"/>
<dbReference type="Proteomes" id="UP000887159">
    <property type="component" value="Unassembled WGS sequence"/>
</dbReference>
<organism evidence="1 2">
    <name type="scientific">Trichonephila clavipes</name>
    <name type="common">Golden silk orbweaver</name>
    <name type="synonym">Nephila clavipes</name>
    <dbReference type="NCBI Taxonomy" id="2585209"/>
    <lineage>
        <taxon>Eukaryota</taxon>
        <taxon>Metazoa</taxon>
        <taxon>Ecdysozoa</taxon>
        <taxon>Arthropoda</taxon>
        <taxon>Chelicerata</taxon>
        <taxon>Arachnida</taxon>
        <taxon>Araneae</taxon>
        <taxon>Araneomorphae</taxon>
        <taxon>Entelegynae</taxon>
        <taxon>Araneoidea</taxon>
        <taxon>Nephilidae</taxon>
        <taxon>Trichonephila</taxon>
    </lineage>
</organism>
<protein>
    <submittedName>
        <fullName evidence="1">Uncharacterized protein</fullName>
    </submittedName>
</protein>
<gene>
    <name evidence="1" type="ORF">TNCV_3297921</name>
</gene>
<sequence length="137" mass="15420">MIPTARGLSELPQGTEKVLPLKSERATCLGWINAVAQPVTVGEEKGLGLENPTWKLLIIQRFGVMRRRQALQKRTKTRKATMRKRVTLKSRMSDIDSEKHQNCVLKRRATVYGDLCFEGKAVTLASWVGKRGEKSAK</sequence>
<proteinExistence type="predicted"/>
<evidence type="ECO:0000313" key="2">
    <source>
        <dbReference type="Proteomes" id="UP000887159"/>
    </source>
</evidence>
<dbReference type="EMBL" id="BMAU01021359">
    <property type="protein sequence ID" value="GFY22149.1"/>
    <property type="molecule type" value="Genomic_DNA"/>
</dbReference>
<comment type="caution">
    <text evidence="1">The sequence shown here is derived from an EMBL/GenBank/DDBJ whole genome shotgun (WGS) entry which is preliminary data.</text>
</comment>
<evidence type="ECO:0000313" key="1">
    <source>
        <dbReference type="EMBL" id="GFY22149.1"/>
    </source>
</evidence>